<evidence type="ECO:0000259" key="1">
    <source>
        <dbReference type="Pfam" id="PF05368"/>
    </source>
</evidence>
<sequence length="289" mass="32821">MKNRILVTGATGQVGHYLVRSLQAQGHEDVVLAVRNPAKLTHSPYPIVEMDYDKPKTIEAALSGVNSVFMMTGYTIDMLQQSKIFVDIAKKSGVNYIVHLGACGDDEAQVAHWAWHQLVERYIEWSGIQYTHLRPESYMQNLLGYQGEDNINKGVLHSYFGDAILSWVDCADVAELAAYCLLSPEQHAGQVYRLGYENKNYTQIAELLTTELGIPFHYQADDPDEFWQFAQTNSLELAYMKSIYDHYVAFTSGKLSREGMIFDNFQKITGKAPTTLKQFLIKHQNHFKP</sequence>
<dbReference type="EMBL" id="AAZDVE040000009">
    <property type="protein sequence ID" value="EMP9432576.1"/>
    <property type="molecule type" value="Genomic_DNA"/>
</dbReference>
<dbReference type="PANTHER" id="PTHR43162">
    <property type="match status" value="1"/>
</dbReference>
<reference evidence="2" key="1">
    <citation type="submission" date="2024-02" db="EMBL/GenBank/DDBJ databases">
        <authorList>
            <consortium name="Clinical and Environmental Microbiology Branch: Whole genome sequencing antimicrobial resistance pathogens in the healthcare setting"/>
        </authorList>
    </citation>
    <scope>NUCLEOTIDE SEQUENCE</scope>
    <source>
        <strain evidence="2">2020GO-00142</strain>
    </source>
</reference>
<dbReference type="Pfam" id="PF05368">
    <property type="entry name" value="NmrA"/>
    <property type="match status" value="1"/>
</dbReference>
<dbReference type="Gene3D" id="3.40.50.720">
    <property type="entry name" value="NAD(P)-binding Rossmann-like Domain"/>
    <property type="match status" value="1"/>
</dbReference>
<proteinExistence type="predicted"/>
<name>A0AAI9HYR3_PROST</name>
<protein>
    <submittedName>
        <fullName evidence="2">SDR family oxidoreductase</fullName>
    </submittedName>
</protein>
<feature type="domain" description="NmrA-like" evidence="1">
    <location>
        <begin position="1"/>
        <end position="251"/>
    </location>
</feature>
<accession>A0AAI9HYR3</accession>
<dbReference type="InterPro" id="IPR036291">
    <property type="entry name" value="NAD(P)-bd_dom_sf"/>
</dbReference>
<dbReference type="CDD" id="cd05269">
    <property type="entry name" value="TMR_SDR_a"/>
    <property type="match status" value="1"/>
</dbReference>
<comment type="caution">
    <text evidence="2">The sequence shown here is derived from an EMBL/GenBank/DDBJ whole genome shotgun (WGS) entry which is preliminary data.</text>
</comment>
<organism evidence="2">
    <name type="scientific">Providencia stuartii</name>
    <dbReference type="NCBI Taxonomy" id="588"/>
    <lineage>
        <taxon>Bacteria</taxon>
        <taxon>Pseudomonadati</taxon>
        <taxon>Pseudomonadota</taxon>
        <taxon>Gammaproteobacteria</taxon>
        <taxon>Enterobacterales</taxon>
        <taxon>Morganellaceae</taxon>
        <taxon>Providencia</taxon>
    </lineage>
</organism>
<dbReference type="AlphaFoldDB" id="A0AAI9HYR3"/>
<dbReference type="InterPro" id="IPR008030">
    <property type="entry name" value="NmrA-like"/>
</dbReference>
<evidence type="ECO:0000313" key="2">
    <source>
        <dbReference type="EMBL" id="EMP9432576.1"/>
    </source>
</evidence>
<dbReference type="InterPro" id="IPR051604">
    <property type="entry name" value="Ergot_Alk_Oxidoreductase"/>
</dbReference>
<dbReference type="SUPFAM" id="SSF51735">
    <property type="entry name" value="NAD(P)-binding Rossmann-fold domains"/>
    <property type="match status" value="1"/>
</dbReference>
<gene>
    <name evidence="2" type="ORF">JRA39_001613</name>
</gene>
<dbReference type="PANTHER" id="PTHR43162:SF1">
    <property type="entry name" value="PRESTALK A DIFFERENTIATION PROTEIN A"/>
    <property type="match status" value="1"/>
</dbReference>
<dbReference type="Gene3D" id="3.90.25.10">
    <property type="entry name" value="UDP-galactose 4-epimerase, domain 1"/>
    <property type="match status" value="1"/>
</dbReference>